<dbReference type="GeneID" id="106668248"/>
<feature type="region of interest" description="Disordered" evidence="2">
    <location>
        <begin position="205"/>
        <end position="235"/>
    </location>
</feature>
<keyword evidence="4" id="KW-1185">Reference proteome</keyword>
<organism evidence="3 4">
    <name type="scientific">Cimex lectularius</name>
    <name type="common">Bed bug</name>
    <name type="synonym">Acanthia lectularia</name>
    <dbReference type="NCBI Taxonomy" id="79782"/>
    <lineage>
        <taxon>Eukaryota</taxon>
        <taxon>Metazoa</taxon>
        <taxon>Ecdysozoa</taxon>
        <taxon>Arthropoda</taxon>
        <taxon>Hexapoda</taxon>
        <taxon>Insecta</taxon>
        <taxon>Pterygota</taxon>
        <taxon>Neoptera</taxon>
        <taxon>Paraneoptera</taxon>
        <taxon>Hemiptera</taxon>
        <taxon>Heteroptera</taxon>
        <taxon>Panheteroptera</taxon>
        <taxon>Cimicomorpha</taxon>
        <taxon>Cimicidae</taxon>
        <taxon>Cimex</taxon>
    </lineage>
</organism>
<proteinExistence type="predicted"/>
<dbReference type="AlphaFoldDB" id="A0A8I6RTQ3"/>
<evidence type="ECO:0000256" key="2">
    <source>
        <dbReference type="SAM" id="MobiDB-lite"/>
    </source>
</evidence>
<dbReference type="KEGG" id="clec:106668248"/>
<evidence type="ECO:0000256" key="1">
    <source>
        <dbReference type="SAM" id="Coils"/>
    </source>
</evidence>
<name>A0A8I6RTQ3_CIMLE</name>
<feature type="region of interest" description="Disordered" evidence="2">
    <location>
        <begin position="334"/>
        <end position="364"/>
    </location>
</feature>
<protein>
    <submittedName>
        <fullName evidence="3">Uncharacterized protein</fullName>
    </submittedName>
</protein>
<feature type="compositionally biased region" description="Basic residues" evidence="2">
    <location>
        <begin position="213"/>
        <end position="226"/>
    </location>
</feature>
<evidence type="ECO:0000313" key="3">
    <source>
        <dbReference type="EnsemblMetazoa" id="XP_014252292.1"/>
    </source>
</evidence>
<dbReference type="RefSeq" id="XP_014252292.1">
    <property type="nucleotide sequence ID" value="XM_014396806.2"/>
</dbReference>
<dbReference type="OrthoDB" id="6600770at2759"/>
<dbReference type="EnsemblMetazoa" id="XM_014396806.2">
    <property type="protein sequence ID" value="XP_014252292.1"/>
    <property type="gene ID" value="LOC106668248"/>
</dbReference>
<feature type="compositionally biased region" description="Basic and acidic residues" evidence="2">
    <location>
        <begin position="50"/>
        <end position="61"/>
    </location>
</feature>
<dbReference type="Proteomes" id="UP000494040">
    <property type="component" value="Unassembled WGS sequence"/>
</dbReference>
<feature type="compositionally biased region" description="Polar residues" evidence="2">
    <location>
        <begin position="349"/>
        <end position="364"/>
    </location>
</feature>
<feature type="region of interest" description="Disordered" evidence="2">
    <location>
        <begin position="50"/>
        <end position="93"/>
    </location>
</feature>
<accession>A0A8I6RTQ3</accession>
<reference evidence="3" key="1">
    <citation type="submission" date="2022-01" db="UniProtKB">
        <authorList>
            <consortium name="EnsemblMetazoa"/>
        </authorList>
    </citation>
    <scope>IDENTIFICATION</scope>
</reference>
<keyword evidence="1" id="KW-0175">Coiled coil</keyword>
<evidence type="ECO:0000313" key="4">
    <source>
        <dbReference type="Proteomes" id="UP000494040"/>
    </source>
</evidence>
<sequence>MESASVANFDLSNEGPINYFKSSFARSMAFTNTTAQSKSLDYVYSDEGSALREDTGEKPQRSDTLSTSRLPRRSVPSLPSQDPAFPRETSSSVRLKARSNDALKFWKMKQESALKKKSNSCVGGDEMLQEESKDEEILRLRKECQGLMETNRKLKASSASLDASLLQTQIDTLQWQLKQAESNRQMYKAVMEQVSKFLERVQKALESSPTKGHPTRGKSRVPRSRSVHTVVTQSRASSPLPCAASSVHRANSISQIQDSYTTFRDHAWRANRASSEEVSSERLSQEAFRLLRTVQSLLSTREPDLAGVSDCTAQRDNNSMGSCSSLVQSTCSGTVREAEDNKSGGPATPQLSVGSTEDESGFSSMSSFHDVAAELRGGTGSVGAEGSHHELGLPLVTDSHRHRRWSSTPIDSGYRQPIRVLWSRKGSGLEVPNSAYKKTVPSYPHSNNINNKYEYMQT</sequence>
<feature type="coiled-coil region" evidence="1">
    <location>
        <begin position="137"/>
        <end position="190"/>
    </location>
</feature>